<dbReference type="OrthoDB" id="419598at2759"/>
<protein>
    <recommendedName>
        <fullName evidence="3">NmrA-like domain-containing protein</fullName>
    </recommendedName>
</protein>
<evidence type="ECO:0000313" key="4">
    <source>
        <dbReference type="EMBL" id="KPM41423.1"/>
    </source>
</evidence>
<accession>A0A0P7B628</accession>
<evidence type="ECO:0000256" key="2">
    <source>
        <dbReference type="ARBA" id="ARBA00023002"/>
    </source>
</evidence>
<proteinExistence type="predicted"/>
<name>A0A0P7B628_9HYPO</name>
<dbReference type="Proteomes" id="UP000050424">
    <property type="component" value="Unassembled WGS sequence"/>
</dbReference>
<organism evidence="4 5">
    <name type="scientific">Neonectria ditissima</name>
    <dbReference type="NCBI Taxonomy" id="78410"/>
    <lineage>
        <taxon>Eukaryota</taxon>
        <taxon>Fungi</taxon>
        <taxon>Dikarya</taxon>
        <taxon>Ascomycota</taxon>
        <taxon>Pezizomycotina</taxon>
        <taxon>Sordariomycetes</taxon>
        <taxon>Hypocreomycetidae</taxon>
        <taxon>Hypocreales</taxon>
        <taxon>Nectriaceae</taxon>
        <taxon>Neonectria</taxon>
    </lineage>
</organism>
<dbReference type="PANTHER" id="PTHR47706">
    <property type="entry name" value="NMRA-LIKE FAMILY PROTEIN"/>
    <property type="match status" value="1"/>
</dbReference>
<gene>
    <name evidence="4" type="ORF">AK830_g5118</name>
</gene>
<feature type="domain" description="NmrA-like" evidence="3">
    <location>
        <begin position="2"/>
        <end position="100"/>
    </location>
</feature>
<evidence type="ECO:0000313" key="5">
    <source>
        <dbReference type="Proteomes" id="UP000050424"/>
    </source>
</evidence>
<keyword evidence="2" id="KW-0560">Oxidoreductase</keyword>
<dbReference type="InterPro" id="IPR008030">
    <property type="entry name" value="NmrA-like"/>
</dbReference>
<evidence type="ECO:0000259" key="3">
    <source>
        <dbReference type="Pfam" id="PF05368"/>
    </source>
</evidence>
<dbReference type="EMBL" id="LKCW01000065">
    <property type="protein sequence ID" value="KPM41423.1"/>
    <property type="molecule type" value="Genomic_DNA"/>
</dbReference>
<comment type="caution">
    <text evidence="4">The sequence shown here is derived from an EMBL/GenBank/DDBJ whole genome shotgun (WGS) entry which is preliminary data.</text>
</comment>
<keyword evidence="1" id="KW-0521">NADP</keyword>
<sequence length="190" mass="21050">MLVLIYGITGIAGQACAQAALRSGHQVRRLGRNPDKLSKEIIDRLKGFIKMADIYDVAALDEATKHIDAIISADHCSSEVVVDGQILLLRAAERAGVKIFHGASWNYDWSKIQLGDCESCDSYIAFRNHARLSSPIKPIYGFVGTILESMFYHVPSGNSLNRQQKTFSYFGSGNEIWTYTALENLTAYTV</sequence>
<dbReference type="Pfam" id="PF05368">
    <property type="entry name" value="NmrA"/>
    <property type="match status" value="1"/>
</dbReference>
<keyword evidence="5" id="KW-1185">Reference proteome</keyword>
<dbReference type="STRING" id="78410.A0A0P7B628"/>
<dbReference type="PANTHER" id="PTHR47706:SF9">
    <property type="entry name" value="NMRA-LIKE DOMAIN-CONTAINING PROTEIN-RELATED"/>
    <property type="match status" value="1"/>
</dbReference>
<dbReference type="InterPro" id="IPR036291">
    <property type="entry name" value="NAD(P)-bd_dom_sf"/>
</dbReference>
<dbReference type="InterPro" id="IPR051609">
    <property type="entry name" value="NmrA/Isoflavone_reductase-like"/>
</dbReference>
<dbReference type="GO" id="GO:0016491">
    <property type="term" value="F:oxidoreductase activity"/>
    <property type="evidence" value="ECO:0007669"/>
    <property type="project" value="UniProtKB-KW"/>
</dbReference>
<dbReference type="Gene3D" id="3.40.50.720">
    <property type="entry name" value="NAD(P)-binding Rossmann-like Domain"/>
    <property type="match status" value="1"/>
</dbReference>
<reference evidence="4 5" key="1">
    <citation type="submission" date="2015-09" db="EMBL/GenBank/DDBJ databases">
        <title>Draft genome of a European isolate of the apple canker pathogen Neonectria ditissima.</title>
        <authorList>
            <person name="Gomez-Cortecero A."/>
            <person name="Harrison R.J."/>
            <person name="Armitage A.D."/>
        </authorList>
    </citation>
    <scope>NUCLEOTIDE SEQUENCE [LARGE SCALE GENOMIC DNA]</scope>
    <source>
        <strain evidence="4 5">R09/05</strain>
    </source>
</reference>
<dbReference type="AlphaFoldDB" id="A0A0P7B628"/>
<dbReference type="SUPFAM" id="SSF51735">
    <property type="entry name" value="NAD(P)-binding Rossmann-fold domains"/>
    <property type="match status" value="1"/>
</dbReference>
<evidence type="ECO:0000256" key="1">
    <source>
        <dbReference type="ARBA" id="ARBA00022857"/>
    </source>
</evidence>